<organism evidence="3 4">
    <name type="scientific">Streptomyces aureoversilis</name>
    <dbReference type="NCBI Taxonomy" id="67277"/>
    <lineage>
        <taxon>Bacteria</taxon>
        <taxon>Bacillati</taxon>
        <taxon>Actinomycetota</taxon>
        <taxon>Actinomycetes</taxon>
        <taxon>Kitasatosporales</taxon>
        <taxon>Streptomycetaceae</taxon>
        <taxon>Streptomyces</taxon>
    </lineage>
</organism>
<feature type="compositionally biased region" description="Polar residues" evidence="1">
    <location>
        <begin position="169"/>
        <end position="179"/>
    </location>
</feature>
<accession>A0ABV9ZPC1</accession>
<evidence type="ECO:0000313" key="4">
    <source>
        <dbReference type="Proteomes" id="UP001596222"/>
    </source>
</evidence>
<dbReference type="InterPro" id="IPR047757">
    <property type="entry name" value="AfsA-like"/>
</dbReference>
<feature type="region of interest" description="Disordered" evidence="1">
    <location>
        <begin position="166"/>
        <end position="205"/>
    </location>
</feature>
<dbReference type="RefSeq" id="WP_382035869.1">
    <property type="nucleotide sequence ID" value="NZ_JBHSKJ010000001.1"/>
</dbReference>
<feature type="domain" description="A-factor biosynthesis hotdog" evidence="2">
    <location>
        <begin position="21"/>
        <end position="155"/>
    </location>
</feature>
<dbReference type="InterPro" id="IPR005509">
    <property type="entry name" value="AfsA_hotdog_dom"/>
</dbReference>
<evidence type="ECO:0000313" key="3">
    <source>
        <dbReference type="EMBL" id="MFC5143291.1"/>
    </source>
</evidence>
<feature type="domain" description="A-factor biosynthesis hotdog" evidence="2">
    <location>
        <begin position="217"/>
        <end position="310"/>
    </location>
</feature>
<dbReference type="EMBL" id="JBHSKJ010000001">
    <property type="protein sequence ID" value="MFC5143291.1"/>
    <property type="molecule type" value="Genomic_DNA"/>
</dbReference>
<comment type="caution">
    <text evidence="3">The sequence shown here is derived from an EMBL/GenBank/DDBJ whole genome shotgun (WGS) entry which is preliminary data.</text>
</comment>
<dbReference type="Pfam" id="PF03756">
    <property type="entry name" value="AfsA"/>
    <property type="match status" value="2"/>
</dbReference>
<name>A0ABV9ZPC1_9ACTN</name>
<protein>
    <submittedName>
        <fullName evidence="3">ScbA/BarX family gamma-butyrolactone biosynthesis protein</fullName>
    </submittedName>
</protein>
<reference evidence="4" key="1">
    <citation type="journal article" date="2019" name="Int. J. Syst. Evol. Microbiol.">
        <title>The Global Catalogue of Microorganisms (GCM) 10K type strain sequencing project: providing services to taxonomists for standard genome sequencing and annotation.</title>
        <authorList>
            <consortium name="The Broad Institute Genomics Platform"/>
            <consortium name="The Broad Institute Genome Sequencing Center for Infectious Disease"/>
            <person name="Wu L."/>
            <person name="Ma J."/>
        </authorList>
    </citation>
    <scope>NUCLEOTIDE SEQUENCE [LARGE SCALE GENOMIC DNA]</scope>
    <source>
        <strain evidence="4">CGMCC 4.1641</strain>
    </source>
</reference>
<dbReference type="NCBIfam" id="NF041195">
    <property type="entry name" value="ScbA_BarX_GamBu"/>
    <property type="match status" value="1"/>
</dbReference>
<evidence type="ECO:0000256" key="1">
    <source>
        <dbReference type="SAM" id="MobiDB-lite"/>
    </source>
</evidence>
<dbReference type="Proteomes" id="UP001596222">
    <property type="component" value="Unassembled WGS sequence"/>
</dbReference>
<sequence>MHSTAGRTTATASPAFVPAELVHKANPDGVLLTGWHRTGEDTFTVAAHWPYTHRFYTTGPGRLDLVLLNETVRQTFPLLSHAAYDVPFGHPLLWERYRYRITPHALRAVDLSGPVELRVTCTESVRRGPRVTALALRIDVVRAGLRLATADTRFTIQTPAVYRRLRAGQSGTESGSGTAQGAPGLRVTEPAPPVPRPYPGRGALDNLALTPTGTPHTWRLRADTTHPVFFDHAVDHIPGQLLLEAARQAARSTAHGRAAVVAVDSTFTRFVELGSPCRIETRPLPHDPAGHARVAVTMEQDGAETFSAAVTLQQSEPRCAPGARRPAGVRDVRALRNSTTRLCRP</sequence>
<gene>
    <name evidence="3" type="ORF">ACFPP6_01045</name>
</gene>
<evidence type="ECO:0000259" key="2">
    <source>
        <dbReference type="Pfam" id="PF03756"/>
    </source>
</evidence>
<proteinExistence type="predicted"/>
<keyword evidence="4" id="KW-1185">Reference proteome</keyword>